<feature type="region of interest" description="Disordered" evidence="1">
    <location>
        <begin position="1"/>
        <end position="20"/>
    </location>
</feature>
<proteinExistence type="predicted"/>
<dbReference type="AlphaFoldDB" id="A0AAN7GKS1"/>
<comment type="caution">
    <text evidence="2">The sequence shown here is derived from an EMBL/GenBank/DDBJ whole genome shotgun (WGS) entry which is preliminary data.</text>
</comment>
<feature type="region of interest" description="Disordered" evidence="1">
    <location>
        <begin position="42"/>
        <end position="106"/>
    </location>
</feature>
<organism evidence="2 3">
    <name type="scientific">Trapa incisa</name>
    <dbReference type="NCBI Taxonomy" id="236973"/>
    <lineage>
        <taxon>Eukaryota</taxon>
        <taxon>Viridiplantae</taxon>
        <taxon>Streptophyta</taxon>
        <taxon>Embryophyta</taxon>
        <taxon>Tracheophyta</taxon>
        <taxon>Spermatophyta</taxon>
        <taxon>Magnoliopsida</taxon>
        <taxon>eudicotyledons</taxon>
        <taxon>Gunneridae</taxon>
        <taxon>Pentapetalae</taxon>
        <taxon>rosids</taxon>
        <taxon>malvids</taxon>
        <taxon>Myrtales</taxon>
        <taxon>Lythraceae</taxon>
        <taxon>Trapa</taxon>
    </lineage>
</organism>
<feature type="compositionally biased region" description="Basic and acidic residues" evidence="1">
    <location>
        <begin position="55"/>
        <end position="65"/>
    </location>
</feature>
<gene>
    <name evidence="2" type="ORF">SAY87_024996</name>
</gene>
<reference evidence="2 3" key="1">
    <citation type="journal article" date="2023" name="Hortic Res">
        <title>Pangenome of water caltrop reveals structural variations and asymmetric subgenome divergence after allopolyploidization.</title>
        <authorList>
            <person name="Zhang X."/>
            <person name="Chen Y."/>
            <person name="Wang L."/>
            <person name="Yuan Y."/>
            <person name="Fang M."/>
            <person name="Shi L."/>
            <person name="Lu R."/>
            <person name="Comes H.P."/>
            <person name="Ma Y."/>
            <person name="Chen Y."/>
            <person name="Huang G."/>
            <person name="Zhou Y."/>
            <person name="Zheng Z."/>
            <person name="Qiu Y."/>
        </authorList>
    </citation>
    <scope>NUCLEOTIDE SEQUENCE [LARGE SCALE GENOMIC DNA]</scope>
    <source>
        <tissue evidence="2">Roots</tissue>
    </source>
</reference>
<evidence type="ECO:0000313" key="2">
    <source>
        <dbReference type="EMBL" id="KAK4741408.1"/>
    </source>
</evidence>
<evidence type="ECO:0000256" key="1">
    <source>
        <dbReference type="SAM" id="MobiDB-lite"/>
    </source>
</evidence>
<protein>
    <submittedName>
        <fullName evidence="2">Uncharacterized protein</fullName>
    </submittedName>
</protein>
<dbReference type="EMBL" id="JAXIOK010000024">
    <property type="protein sequence ID" value="KAK4741408.1"/>
    <property type="molecule type" value="Genomic_DNA"/>
</dbReference>
<name>A0AAN7GKS1_9MYRT</name>
<dbReference type="Proteomes" id="UP001345219">
    <property type="component" value="Chromosome 19"/>
</dbReference>
<sequence>MILGRRGREGDGAAMEGELAAKEFPGFRTDILHRDEYACRRLPQAPTRLQRRAPRPLEIKNRPPGDQDAAVFSLGLSPLASPSTSPVSSRMDGASDSRPFSPSKDPIPLLSPLVVKPAPQTVTASGQALSSVENIAAGLH</sequence>
<evidence type="ECO:0000313" key="3">
    <source>
        <dbReference type="Proteomes" id="UP001345219"/>
    </source>
</evidence>
<accession>A0AAN7GKS1</accession>
<keyword evidence="3" id="KW-1185">Reference proteome</keyword>
<feature type="compositionally biased region" description="Basic and acidic residues" evidence="1">
    <location>
        <begin position="1"/>
        <end position="11"/>
    </location>
</feature>